<keyword evidence="3" id="KW-1185">Reference proteome</keyword>
<dbReference type="EMBL" id="JACIJC010000010">
    <property type="protein sequence ID" value="MBB5687861.1"/>
    <property type="molecule type" value="Genomic_DNA"/>
</dbReference>
<organism evidence="2 3">
    <name type="scientific">Sphingobium boeckii</name>
    <dbReference type="NCBI Taxonomy" id="1082345"/>
    <lineage>
        <taxon>Bacteria</taxon>
        <taxon>Pseudomonadati</taxon>
        <taxon>Pseudomonadota</taxon>
        <taxon>Alphaproteobacteria</taxon>
        <taxon>Sphingomonadales</taxon>
        <taxon>Sphingomonadaceae</taxon>
        <taxon>Sphingobium</taxon>
    </lineage>
</organism>
<name>A0A7W9EHK1_9SPHN</name>
<comment type="caution">
    <text evidence="2">The sequence shown here is derived from an EMBL/GenBank/DDBJ whole genome shotgun (WGS) entry which is preliminary data.</text>
</comment>
<keyword evidence="1" id="KW-0472">Membrane</keyword>
<keyword evidence="1" id="KW-1133">Transmembrane helix</keyword>
<dbReference type="AlphaFoldDB" id="A0A7W9EHK1"/>
<reference evidence="2 3" key="1">
    <citation type="submission" date="2020-08" db="EMBL/GenBank/DDBJ databases">
        <title>Genomic Encyclopedia of Type Strains, Phase IV (KMG-IV): sequencing the most valuable type-strain genomes for metagenomic binning, comparative biology and taxonomic classification.</title>
        <authorList>
            <person name="Goeker M."/>
        </authorList>
    </citation>
    <scope>NUCLEOTIDE SEQUENCE [LARGE SCALE GENOMIC DNA]</scope>
    <source>
        <strain evidence="2 3">DSM 25079</strain>
    </source>
</reference>
<keyword evidence="1" id="KW-0812">Transmembrane</keyword>
<dbReference type="Proteomes" id="UP000549617">
    <property type="component" value="Unassembled WGS sequence"/>
</dbReference>
<dbReference type="RefSeq" id="WP_184022216.1">
    <property type="nucleotide sequence ID" value="NZ_JACIJC010000010.1"/>
</dbReference>
<evidence type="ECO:0000256" key="1">
    <source>
        <dbReference type="SAM" id="Phobius"/>
    </source>
</evidence>
<accession>A0A7W9EHK1</accession>
<evidence type="ECO:0000313" key="2">
    <source>
        <dbReference type="EMBL" id="MBB5687861.1"/>
    </source>
</evidence>
<sequence>MNETVMTRSNTADDAAQAFEGMRREIFSQRGEMALLMRKVEEVLLRDDIKIPDYTDTLAVTNEILSKQTKTIATLAGSPMLKLLPDDYQTQMESARSKEREALRGVTAAAVKAFDDAAKSVSATLVQVHSVRQQRQLMGAAAVFGAALWATGSWLIS</sequence>
<gene>
    <name evidence="2" type="ORF">FHS49_003908</name>
</gene>
<evidence type="ECO:0000313" key="3">
    <source>
        <dbReference type="Proteomes" id="UP000549617"/>
    </source>
</evidence>
<proteinExistence type="predicted"/>
<feature type="transmembrane region" description="Helical" evidence="1">
    <location>
        <begin position="137"/>
        <end position="156"/>
    </location>
</feature>
<protein>
    <submittedName>
        <fullName evidence="2">Uncharacterized protein</fullName>
    </submittedName>
</protein>